<evidence type="ECO:0000256" key="1">
    <source>
        <dbReference type="ARBA" id="ARBA00001412"/>
    </source>
</evidence>
<feature type="domain" description="LamG-like jellyroll fold" evidence="13">
    <location>
        <begin position="626"/>
        <end position="763"/>
    </location>
</feature>
<dbReference type="PROSITE" id="PS00608">
    <property type="entry name" value="GLYCOSYL_HYDROL_F2_2"/>
    <property type="match status" value="1"/>
</dbReference>
<dbReference type="RefSeq" id="WP_188314914.1">
    <property type="nucleotide sequence ID" value="NZ_JABTCG010000005.1"/>
</dbReference>
<reference evidence="15 16" key="1">
    <citation type="submission" date="2020-05" db="EMBL/GenBank/DDBJ databases">
        <title>The draft genome sequence of Maribacter arenosus CAU 1321.</title>
        <authorList>
            <person name="Mu L."/>
        </authorList>
    </citation>
    <scope>NUCLEOTIDE SEQUENCE [LARGE SCALE GENOMIC DNA]</scope>
    <source>
        <strain evidence="15 16">CAU 1321</strain>
    </source>
</reference>
<dbReference type="SUPFAM" id="SSF49899">
    <property type="entry name" value="Concanavalin A-like lectins/glucanases"/>
    <property type="match status" value="1"/>
</dbReference>
<feature type="domain" description="Beta galactosidase small chain/" evidence="14">
    <location>
        <begin position="943"/>
        <end position="1240"/>
    </location>
</feature>
<evidence type="ECO:0000259" key="14">
    <source>
        <dbReference type="SMART" id="SM01038"/>
    </source>
</evidence>
<dbReference type="PROSITE" id="PS00719">
    <property type="entry name" value="GLYCOSYL_HYDROL_F2_1"/>
    <property type="match status" value="1"/>
</dbReference>
<dbReference type="InterPro" id="IPR006558">
    <property type="entry name" value="LamG-like"/>
</dbReference>
<evidence type="ECO:0000256" key="2">
    <source>
        <dbReference type="ARBA" id="ARBA00001913"/>
    </source>
</evidence>
<comment type="catalytic activity">
    <reaction evidence="1 12">
        <text>Hydrolysis of terminal non-reducing beta-D-galactose residues in beta-D-galactosides.</text>
        <dbReference type="EC" id="3.2.1.23"/>
    </reaction>
</comment>
<evidence type="ECO:0000256" key="7">
    <source>
        <dbReference type="ARBA" id="ARBA00022801"/>
    </source>
</evidence>
<dbReference type="Gene3D" id="2.60.120.260">
    <property type="entry name" value="Galactose-binding domain-like"/>
    <property type="match status" value="1"/>
</dbReference>
<organism evidence="15 16">
    <name type="scientific">Maribacter arenosus</name>
    <dbReference type="NCBI Taxonomy" id="1854708"/>
    <lineage>
        <taxon>Bacteria</taxon>
        <taxon>Pseudomonadati</taxon>
        <taxon>Bacteroidota</taxon>
        <taxon>Flavobacteriia</taxon>
        <taxon>Flavobacteriales</taxon>
        <taxon>Flavobacteriaceae</taxon>
        <taxon>Maribacter</taxon>
    </lineage>
</organism>
<dbReference type="InterPro" id="IPR011013">
    <property type="entry name" value="Gal_mutarotase_sf_dom"/>
</dbReference>
<keyword evidence="16" id="KW-1185">Reference proteome</keyword>
<dbReference type="SMART" id="SM01038">
    <property type="entry name" value="Bgal_small_N"/>
    <property type="match status" value="1"/>
</dbReference>
<name>A0ABR7VDR5_9FLAO</name>
<evidence type="ECO:0000256" key="6">
    <source>
        <dbReference type="ARBA" id="ARBA00022729"/>
    </source>
</evidence>
<evidence type="ECO:0000313" key="15">
    <source>
        <dbReference type="EMBL" id="MBD0851784.1"/>
    </source>
</evidence>
<dbReference type="Pfam" id="PF02837">
    <property type="entry name" value="Glyco_hydro_2_N"/>
    <property type="match status" value="1"/>
</dbReference>
<dbReference type="Pfam" id="PF13385">
    <property type="entry name" value="Laminin_G_3"/>
    <property type="match status" value="1"/>
</dbReference>
<dbReference type="InterPro" id="IPR008979">
    <property type="entry name" value="Galactose-bd-like_sf"/>
</dbReference>
<dbReference type="PANTHER" id="PTHR46323:SF2">
    <property type="entry name" value="BETA-GALACTOSIDASE"/>
    <property type="match status" value="1"/>
</dbReference>
<comment type="caution">
    <text evidence="15">The sequence shown here is derived from an EMBL/GenBank/DDBJ whole genome shotgun (WGS) entry which is preliminary data.</text>
</comment>
<dbReference type="InterPro" id="IPR006102">
    <property type="entry name" value="Ig-like_GH2"/>
</dbReference>
<dbReference type="Pfam" id="PF02836">
    <property type="entry name" value="Glyco_hydro_2_C"/>
    <property type="match status" value="1"/>
</dbReference>
<dbReference type="InterPro" id="IPR036156">
    <property type="entry name" value="Beta-gal/glucu_dom_sf"/>
</dbReference>
<dbReference type="InterPro" id="IPR023232">
    <property type="entry name" value="Glyco_hydro_2_AS"/>
</dbReference>
<dbReference type="InterPro" id="IPR014718">
    <property type="entry name" value="GH-type_carb-bd"/>
</dbReference>
<dbReference type="SMART" id="SM00560">
    <property type="entry name" value="LamGL"/>
    <property type="match status" value="1"/>
</dbReference>
<accession>A0ABR7VDR5</accession>
<dbReference type="InterPro" id="IPR032312">
    <property type="entry name" value="LacZ_4"/>
</dbReference>
<dbReference type="InterPro" id="IPR006103">
    <property type="entry name" value="Glyco_hydro_2_cat"/>
</dbReference>
<evidence type="ECO:0000256" key="12">
    <source>
        <dbReference type="RuleBase" id="RU361154"/>
    </source>
</evidence>
<comment type="cofactor">
    <cofactor evidence="2">
        <name>Ca(2+)</name>
        <dbReference type="ChEBI" id="CHEBI:29108"/>
    </cofactor>
</comment>
<comment type="subunit">
    <text evidence="4">Monomer.</text>
</comment>
<dbReference type="Gene3D" id="2.70.98.10">
    <property type="match status" value="1"/>
</dbReference>
<evidence type="ECO:0000256" key="4">
    <source>
        <dbReference type="ARBA" id="ARBA00011245"/>
    </source>
</evidence>
<dbReference type="InterPro" id="IPR017853">
    <property type="entry name" value="GH"/>
</dbReference>
<evidence type="ECO:0000256" key="9">
    <source>
        <dbReference type="ARBA" id="ARBA00023157"/>
    </source>
</evidence>
<dbReference type="InterPro" id="IPR023230">
    <property type="entry name" value="Glyco_hydro_2_CS"/>
</dbReference>
<sequence length="1242" mass="141159">MTFFSQEVEFYPSDWQNPAIFEKGQTAPHAFHIPFDSETSALRNDPAESTNYQLLNGQWDFKWVSKVDEVPEGFWQPQFNTKSWDKIKVPSNWQMEGFGHPKFRNISLTFESDPPHIPEYYNPVGCYRRNFTVPPSWENKQIKLRFEGVKSATYVWVNGKRVGYNQGGFEPAEFDLTPFVTTGENSLAVQVIRFSDGSYLENQDMWRLSGIYRDVKLYAQPKTQIKDHYVVTDLAADYEDADLNLSAIIGNVGNRENKVQLEMDLLDANNNSLLGRKASSGILDVPSQASQKVELSVSVVKPKKWSAELPNRYTLLVTLKDENGGVLESFTEKIGFREVEYTNKILTVNGVPVKLNGINSHMHHPEKGQAVPLATLRKDLEIMKQFNMNCVRTSHYPPTSEYLDLADELGIYVVDEVGDEAHANIQLSEDPAWREMYKDRSRKMVYRDRNHPSVIMWSAGNESGSGENIKAVIETGKEIDPSRPAWMYGGNTFYIPFEDIVGPRYFIPLWLRSIVNGDVLPEGDNRSSFMDEYLAATGNSLGGLDEYWEIIRRSPRSMGGAIWDFVSPGINTPRWIIPDRSPKKNDGQIMGRPTFVEGNSGRGLAFSGHDDWVEFYRDSSLDITGSGLSIGFWVKPSKIPQPNVFLSKGLNDYGIQMKDRDTLEFYVNTKADHKRISVRTKVGEDFYEAWHHVAGIYNGQKLMLYVDEKMVEETEFTGNLKTTPFPLCLGREAEKQDQGEFSGRMSSMVLDDVRVFDHAVSISELKTQVADAVLALDFENDTLGEDFYAIGLGGRTYGVIWPDRTVQPEIHQIKKSGQPIGFELLNPAKGILKISNHHHFKDLNMLNGYWSLMEDGKELEKGSLSLDLPAQQSKEITIPFKKSSMNGELILTIGFSLKEKQSWAMEGHEVAWEQFILKTASVPVAIAHDEKRIRAEESTAELKISGDSFTYVFNKDDGKWTSLRYNGTEYLEGGPDFMVWRAPLANDVDPWGSYKFYSNKMTPGFGRSIDNQLRTLGLRDLQTSVDEVSFVNSKNQVKVKLKIWSTCSLDPELIMYPDVDYSAFERDEVWTIHSDGTLELDQEVTPHGAMPEMLPKEGLQFQLPKTFNQVTWYGRGPFETYPDRKTGAKFGVYNSDADAMYEPYILPQDYGNRTDVRWVRILNAQGKGLLISGDQPINFSLHKYDTDNLSRAVYTYQLKEAPFTVLNIDHKVSGVGGTALRQLETYREKATSGRYHLRIKPF</sequence>
<keyword evidence="9" id="KW-1015">Disulfide bond</keyword>
<dbReference type="InterPro" id="IPR006104">
    <property type="entry name" value="Glyco_hydro_2_N"/>
</dbReference>
<dbReference type="Proteomes" id="UP000598350">
    <property type="component" value="Unassembled WGS sequence"/>
</dbReference>
<evidence type="ECO:0000256" key="3">
    <source>
        <dbReference type="ARBA" id="ARBA00007401"/>
    </source>
</evidence>
<dbReference type="Pfam" id="PF16353">
    <property type="entry name" value="LacZ_4"/>
    <property type="match status" value="1"/>
</dbReference>
<gene>
    <name evidence="15" type="ORF">HPE63_13970</name>
</gene>
<evidence type="ECO:0000256" key="10">
    <source>
        <dbReference type="ARBA" id="ARBA00023295"/>
    </source>
</evidence>
<dbReference type="Pfam" id="PF02929">
    <property type="entry name" value="Bgal_small_N"/>
    <property type="match status" value="1"/>
</dbReference>
<dbReference type="SUPFAM" id="SSF51445">
    <property type="entry name" value="(Trans)glycosidases"/>
    <property type="match status" value="1"/>
</dbReference>
<dbReference type="EMBL" id="JABTCG010000005">
    <property type="protein sequence ID" value="MBD0851784.1"/>
    <property type="molecule type" value="Genomic_DNA"/>
</dbReference>
<dbReference type="Gene3D" id="2.60.40.10">
    <property type="entry name" value="Immunoglobulins"/>
    <property type="match status" value="2"/>
</dbReference>
<dbReference type="Gene3D" id="3.20.20.80">
    <property type="entry name" value="Glycosidases"/>
    <property type="match status" value="1"/>
</dbReference>
<dbReference type="InterPro" id="IPR006101">
    <property type="entry name" value="Glyco_hydro_2"/>
</dbReference>
<evidence type="ECO:0000256" key="11">
    <source>
        <dbReference type="ARBA" id="ARBA00032230"/>
    </source>
</evidence>
<dbReference type="InterPro" id="IPR050347">
    <property type="entry name" value="Bact_Beta-galactosidase"/>
</dbReference>
<dbReference type="SUPFAM" id="SSF49303">
    <property type="entry name" value="beta-Galactosidase/glucuronidase domain"/>
    <property type="match status" value="2"/>
</dbReference>
<dbReference type="InterPro" id="IPR013320">
    <property type="entry name" value="ConA-like_dom_sf"/>
</dbReference>
<keyword evidence="10 12" id="KW-0326">Glycosidase</keyword>
<keyword evidence="8" id="KW-0106">Calcium</keyword>
<dbReference type="Gene3D" id="2.60.120.200">
    <property type="match status" value="1"/>
</dbReference>
<dbReference type="EC" id="3.2.1.23" evidence="5 12"/>
<evidence type="ECO:0000313" key="16">
    <source>
        <dbReference type="Proteomes" id="UP000598350"/>
    </source>
</evidence>
<evidence type="ECO:0000256" key="5">
    <source>
        <dbReference type="ARBA" id="ARBA00012756"/>
    </source>
</evidence>
<dbReference type="InterPro" id="IPR013783">
    <property type="entry name" value="Ig-like_fold"/>
</dbReference>
<keyword evidence="7 12" id="KW-0378">Hydrolase</keyword>
<dbReference type="InterPro" id="IPR004199">
    <property type="entry name" value="B-gal_small/dom_5"/>
</dbReference>
<comment type="similarity">
    <text evidence="3 12">Belongs to the glycosyl hydrolase 2 family.</text>
</comment>
<keyword evidence="6" id="KW-0732">Signal</keyword>
<protein>
    <recommendedName>
        <fullName evidence="5 12">Beta-galactosidase</fullName>
        <ecNumber evidence="5 12">3.2.1.23</ecNumber>
    </recommendedName>
    <alternativeName>
        <fullName evidence="11 12">Lactase</fullName>
    </alternativeName>
</protein>
<dbReference type="Pfam" id="PF00703">
    <property type="entry name" value="Glyco_hydro_2"/>
    <property type="match status" value="1"/>
</dbReference>
<dbReference type="SUPFAM" id="SSF74650">
    <property type="entry name" value="Galactose mutarotase-like"/>
    <property type="match status" value="1"/>
</dbReference>
<dbReference type="PRINTS" id="PR00132">
    <property type="entry name" value="GLHYDRLASE2"/>
</dbReference>
<evidence type="ECO:0000256" key="8">
    <source>
        <dbReference type="ARBA" id="ARBA00022837"/>
    </source>
</evidence>
<dbReference type="SUPFAM" id="SSF49785">
    <property type="entry name" value="Galactose-binding domain-like"/>
    <property type="match status" value="1"/>
</dbReference>
<proteinExistence type="inferred from homology"/>
<evidence type="ECO:0000259" key="13">
    <source>
        <dbReference type="SMART" id="SM00560"/>
    </source>
</evidence>
<dbReference type="PANTHER" id="PTHR46323">
    <property type="entry name" value="BETA-GALACTOSIDASE"/>
    <property type="match status" value="1"/>
</dbReference>